<dbReference type="RefSeq" id="WP_086860798.1">
    <property type="nucleotide sequence ID" value="NZ_JADBEG010000001.1"/>
</dbReference>
<evidence type="ECO:0000256" key="1">
    <source>
        <dbReference type="ARBA" id="ARBA00005254"/>
    </source>
</evidence>
<dbReference type="EMBL" id="JADBEG010000001">
    <property type="protein sequence ID" value="MBE1501811.1"/>
    <property type="molecule type" value="Genomic_DNA"/>
</dbReference>
<dbReference type="InterPro" id="IPR029069">
    <property type="entry name" value="HotDog_dom_sf"/>
</dbReference>
<accession>A0ABR9IF55</accession>
<reference evidence="3 4" key="1">
    <citation type="submission" date="2020-10" db="EMBL/GenBank/DDBJ databases">
        <title>Sequencing the genomes of 1000 actinobacteria strains.</title>
        <authorList>
            <person name="Klenk H.-P."/>
        </authorList>
    </citation>
    <scope>NUCLEOTIDE SEQUENCE [LARGE SCALE GENOMIC DNA]</scope>
    <source>
        <strain evidence="3 4">DSM 44653</strain>
    </source>
</reference>
<dbReference type="PANTHER" id="PTHR43841:SF3">
    <property type="entry name" value="(3R)-HYDROXYACYL-ACP DEHYDRATASE SUBUNIT HADB"/>
    <property type="match status" value="1"/>
</dbReference>
<dbReference type="Gene3D" id="3.10.129.10">
    <property type="entry name" value="Hotdog Thioesterase"/>
    <property type="match status" value="1"/>
</dbReference>
<sequence length="146" mass="15389">MTPRTHESVSVGDALPAREVRVRRADLVRYAGASGDFNPIHWNERAAAEAGLPGVIAHGMLTMALTGTVLTAWAGDPRAIIEFTTRFLRPVVVPDDEAGASITLSGKVREKHDDGTVRVNVVATAGATTVGRASAVIRLAGRTPQP</sequence>
<proteinExistence type="inferred from homology"/>
<dbReference type="PRINTS" id="PR01483">
    <property type="entry name" value="FASYNTHASE"/>
</dbReference>
<protein>
    <submittedName>
        <fullName evidence="3">Acyl dehydratase</fullName>
    </submittedName>
</protein>
<comment type="caution">
    <text evidence="3">The sequence shown here is derived from an EMBL/GenBank/DDBJ whole genome shotgun (WGS) entry which is preliminary data.</text>
</comment>
<evidence type="ECO:0000259" key="2">
    <source>
        <dbReference type="Pfam" id="PF01575"/>
    </source>
</evidence>
<evidence type="ECO:0000313" key="4">
    <source>
        <dbReference type="Proteomes" id="UP000631670"/>
    </source>
</evidence>
<dbReference type="PANTHER" id="PTHR43841">
    <property type="entry name" value="3-HYDROXYACYL-THIOESTER DEHYDRATASE HTDX-RELATED"/>
    <property type="match status" value="1"/>
</dbReference>
<dbReference type="Proteomes" id="UP000631670">
    <property type="component" value="Unassembled WGS sequence"/>
</dbReference>
<feature type="domain" description="MaoC-like" evidence="2">
    <location>
        <begin position="18"/>
        <end position="123"/>
    </location>
</feature>
<dbReference type="Pfam" id="PF01575">
    <property type="entry name" value="MaoC_dehydratas"/>
    <property type="match status" value="1"/>
</dbReference>
<keyword evidence="4" id="KW-1185">Reference proteome</keyword>
<name>A0ABR9IF55_9PSEU</name>
<evidence type="ECO:0000313" key="3">
    <source>
        <dbReference type="EMBL" id="MBE1501811.1"/>
    </source>
</evidence>
<comment type="similarity">
    <text evidence="1">Belongs to the enoyl-CoA hydratase/isomerase family.</text>
</comment>
<dbReference type="SUPFAM" id="SSF54637">
    <property type="entry name" value="Thioesterase/thiol ester dehydrase-isomerase"/>
    <property type="match status" value="1"/>
</dbReference>
<organism evidence="3 4">
    <name type="scientific">Amycolatopsis lexingtonensis</name>
    <dbReference type="NCBI Taxonomy" id="218822"/>
    <lineage>
        <taxon>Bacteria</taxon>
        <taxon>Bacillati</taxon>
        <taxon>Actinomycetota</taxon>
        <taxon>Actinomycetes</taxon>
        <taxon>Pseudonocardiales</taxon>
        <taxon>Pseudonocardiaceae</taxon>
        <taxon>Amycolatopsis</taxon>
    </lineage>
</organism>
<dbReference type="CDD" id="cd03453">
    <property type="entry name" value="SAV4209_like"/>
    <property type="match status" value="1"/>
</dbReference>
<dbReference type="InterPro" id="IPR003965">
    <property type="entry name" value="Fatty_acid_synthase"/>
</dbReference>
<gene>
    <name evidence="3" type="ORF">H4696_008911</name>
</gene>
<dbReference type="InterPro" id="IPR002539">
    <property type="entry name" value="MaoC-like_dom"/>
</dbReference>